<comment type="catalytic activity">
    <reaction evidence="7">
        <text>L-threonyl-[protein] + ATP = O-phospho-L-threonyl-[protein] + ADP + H(+)</text>
        <dbReference type="Rhea" id="RHEA:46608"/>
        <dbReference type="Rhea" id="RHEA-COMP:11060"/>
        <dbReference type="Rhea" id="RHEA-COMP:11605"/>
        <dbReference type="ChEBI" id="CHEBI:15378"/>
        <dbReference type="ChEBI" id="CHEBI:30013"/>
        <dbReference type="ChEBI" id="CHEBI:30616"/>
        <dbReference type="ChEBI" id="CHEBI:61977"/>
        <dbReference type="ChEBI" id="CHEBI:456216"/>
        <dbReference type="EC" id="2.7.11.1"/>
    </reaction>
</comment>
<evidence type="ECO:0000256" key="1">
    <source>
        <dbReference type="ARBA" id="ARBA00012513"/>
    </source>
</evidence>
<proteinExistence type="predicted"/>
<reference evidence="9" key="1">
    <citation type="journal article" name="BMC Genomics">
        <title>Long-read sequencing and de novo genome assembly of marine medaka (Oryzias melastigma).</title>
        <authorList>
            <person name="Liang P."/>
            <person name="Saqib H.S.A."/>
            <person name="Ni X."/>
            <person name="Shen Y."/>
        </authorList>
    </citation>
    <scope>NUCLEOTIDE SEQUENCE</scope>
    <source>
        <strain evidence="9">Bigg-433</strain>
    </source>
</reference>
<dbReference type="InterPro" id="IPR016024">
    <property type="entry name" value="ARM-type_fold"/>
</dbReference>
<dbReference type="GO" id="GO:0004674">
    <property type="term" value="F:protein serine/threonine kinase activity"/>
    <property type="evidence" value="ECO:0007669"/>
    <property type="project" value="UniProtKB-KW"/>
</dbReference>
<evidence type="ECO:0000256" key="6">
    <source>
        <dbReference type="ARBA" id="ARBA00022840"/>
    </source>
</evidence>
<evidence type="ECO:0000256" key="7">
    <source>
        <dbReference type="ARBA" id="ARBA00047899"/>
    </source>
</evidence>
<accession>A0A834CHY6</accession>
<comment type="caution">
    <text evidence="9">The sequence shown here is derived from an EMBL/GenBank/DDBJ whole genome shotgun (WGS) entry which is preliminary data.</text>
</comment>
<evidence type="ECO:0000256" key="8">
    <source>
        <dbReference type="ARBA" id="ARBA00048679"/>
    </source>
</evidence>
<gene>
    <name evidence="9" type="ORF">FQA47_000374</name>
</gene>
<organism evidence="9 10">
    <name type="scientific">Oryzias melastigma</name>
    <name type="common">Marine medaka</name>
    <dbReference type="NCBI Taxonomy" id="30732"/>
    <lineage>
        <taxon>Eukaryota</taxon>
        <taxon>Metazoa</taxon>
        <taxon>Chordata</taxon>
        <taxon>Craniata</taxon>
        <taxon>Vertebrata</taxon>
        <taxon>Euteleostomi</taxon>
        <taxon>Actinopterygii</taxon>
        <taxon>Neopterygii</taxon>
        <taxon>Teleostei</taxon>
        <taxon>Neoteleostei</taxon>
        <taxon>Acanthomorphata</taxon>
        <taxon>Ovalentaria</taxon>
        <taxon>Atherinomorphae</taxon>
        <taxon>Beloniformes</taxon>
        <taxon>Adrianichthyidae</taxon>
        <taxon>Oryziinae</taxon>
        <taxon>Oryzias</taxon>
    </lineage>
</organism>
<keyword evidence="5 9" id="KW-0418">Kinase</keyword>
<dbReference type="Gene3D" id="1.25.10.10">
    <property type="entry name" value="Leucine-rich Repeat Variant"/>
    <property type="match status" value="1"/>
</dbReference>
<evidence type="ECO:0000313" key="10">
    <source>
        <dbReference type="Proteomes" id="UP000646548"/>
    </source>
</evidence>
<dbReference type="SUPFAM" id="SSF48371">
    <property type="entry name" value="ARM repeat"/>
    <property type="match status" value="1"/>
</dbReference>
<evidence type="ECO:0000256" key="3">
    <source>
        <dbReference type="ARBA" id="ARBA00022679"/>
    </source>
</evidence>
<comment type="catalytic activity">
    <reaction evidence="8">
        <text>L-seryl-[protein] + ATP = O-phospho-L-seryl-[protein] + ADP + H(+)</text>
        <dbReference type="Rhea" id="RHEA:17989"/>
        <dbReference type="Rhea" id="RHEA-COMP:9863"/>
        <dbReference type="Rhea" id="RHEA-COMP:11604"/>
        <dbReference type="ChEBI" id="CHEBI:15378"/>
        <dbReference type="ChEBI" id="CHEBI:29999"/>
        <dbReference type="ChEBI" id="CHEBI:30616"/>
        <dbReference type="ChEBI" id="CHEBI:83421"/>
        <dbReference type="ChEBI" id="CHEBI:456216"/>
        <dbReference type="EC" id="2.7.11.1"/>
    </reaction>
</comment>
<dbReference type="GO" id="GO:0005737">
    <property type="term" value="C:cytoplasm"/>
    <property type="evidence" value="ECO:0007669"/>
    <property type="project" value="TreeGrafter"/>
</dbReference>
<dbReference type="EC" id="2.7.11.1" evidence="1"/>
<keyword evidence="2" id="KW-0723">Serine/threonine-protein kinase</keyword>
<keyword evidence="4" id="KW-0547">Nucleotide-binding</keyword>
<keyword evidence="3" id="KW-0808">Transferase</keyword>
<name>A0A834CHY6_ORYME</name>
<dbReference type="EMBL" id="WKFB01000269">
    <property type="protein sequence ID" value="KAF6728823.1"/>
    <property type="molecule type" value="Genomic_DNA"/>
</dbReference>
<dbReference type="AlphaFoldDB" id="A0A834CHY6"/>
<dbReference type="GO" id="GO:0005524">
    <property type="term" value="F:ATP binding"/>
    <property type="evidence" value="ECO:0007669"/>
    <property type="project" value="UniProtKB-KW"/>
</dbReference>
<dbReference type="GO" id="GO:0007224">
    <property type="term" value="P:smoothened signaling pathway"/>
    <property type="evidence" value="ECO:0007669"/>
    <property type="project" value="TreeGrafter"/>
</dbReference>
<dbReference type="PANTHER" id="PTHR22983">
    <property type="entry name" value="PROTEIN KINASE RELATED"/>
    <property type="match status" value="1"/>
</dbReference>
<protein>
    <recommendedName>
        <fullName evidence="1">non-specific serine/threonine protein kinase</fullName>
        <ecNumber evidence="1">2.7.11.1</ecNumber>
    </recommendedName>
</protein>
<dbReference type="Proteomes" id="UP000646548">
    <property type="component" value="Unassembled WGS sequence"/>
</dbReference>
<evidence type="ECO:0000256" key="4">
    <source>
        <dbReference type="ARBA" id="ARBA00022741"/>
    </source>
</evidence>
<dbReference type="PANTHER" id="PTHR22983:SF6">
    <property type="entry name" value="SERINE_THREONINE-PROTEIN KINASE 36"/>
    <property type="match status" value="1"/>
</dbReference>
<evidence type="ECO:0000256" key="5">
    <source>
        <dbReference type="ARBA" id="ARBA00022777"/>
    </source>
</evidence>
<dbReference type="InterPro" id="IPR011989">
    <property type="entry name" value="ARM-like"/>
</dbReference>
<keyword evidence="6" id="KW-0067">ATP-binding</keyword>
<evidence type="ECO:0000256" key="2">
    <source>
        <dbReference type="ARBA" id="ARBA00022527"/>
    </source>
</evidence>
<evidence type="ECO:0000313" key="9">
    <source>
        <dbReference type="EMBL" id="KAF6728823.1"/>
    </source>
</evidence>
<sequence length="137" mass="14657">MTDETDEDVGRGWTEEAKRSVTSLAGLLSDSDAVTRRHCCVALGNLVKTDGAASLLVEEDVPALLLRAACADSHHAVKQAAISTLSLYRQQDAMQQVLASLDASKKLLQALHDASLHNDHKADVAPALQKRALLNGF</sequence>